<dbReference type="AlphaFoldDB" id="A0A4Z2BQY5"/>
<dbReference type="Pfam" id="PF00651">
    <property type="entry name" value="BTB"/>
    <property type="match status" value="1"/>
</dbReference>
<dbReference type="PANTHER" id="PTHR45774">
    <property type="entry name" value="BTB/POZ DOMAIN-CONTAINING"/>
    <property type="match status" value="1"/>
</dbReference>
<dbReference type="PROSITE" id="PS50097">
    <property type="entry name" value="BTB"/>
    <property type="match status" value="1"/>
</dbReference>
<dbReference type="Gene3D" id="3.30.710.10">
    <property type="entry name" value="Potassium Channel Kv1.1, Chain A"/>
    <property type="match status" value="1"/>
</dbReference>
<feature type="compositionally biased region" description="Basic and acidic residues" evidence="1">
    <location>
        <begin position="262"/>
        <end position="271"/>
    </location>
</feature>
<dbReference type="SMART" id="SM00225">
    <property type="entry name" value="BTB"/>
    <property type="match status" value="1"/>
</dbReference>
<dbReference type="InterPro" id="IPR049738">
    <property type="entry name" value="BTB_POZ_BTBD6"/>
</dbReference>
<dbReference type="PANTHER" id="PTHR45774:SF5">
    <property type="entry name" value="BTB_POZ DOMAIN-CONTAINING PROTEIN 6"/>
    <property type="match status" value="1"/>
</dbReference>
<feature type="region of interest" description="Disordered" evidence="1">
    <location>
        <begin position="55"/>
        <end position="90"/>
    </location>
</feature>
<evidence type="ECO:0000256" key="1">
    <source>
        <dbReference type="SAM" id="MobiDB-lite"/>
    </source>
</evidence>
<dbReference type="Proteomes" id="UP000516260">
    <property type="component" value="Chromosome 19"/>
</dbReference>
<feature type="region of interest" description="Disordered" evidence="1">
    <location>
        <begin position="262"/>
        <end position="284"/>
    </location>
</feature>
<name>A0A4Z2BQY5_9TELE</name>
<reference evidence="3 4" key="1">
    <citation type="submission" date="2019-04" db="EMBL/GenBank/DDBJ databases">
        <title>The sequence and de novo assembly of Takifugu bimaculatus genome using PacBio and Hi-C technologies.</title>
        <authorList>
            <person name="Xu P."/>
            <person name="Liu B."/>
            <person name="Zhou Z."/>
        </authorList>
    </citation>
    <scope>NUCLEOTIDE SEQUENCE [LARGE SCALE GENOMIC DNA]</scope>
    <source>
        <strain evidence="3">TB-2018</strain>
        <tissue evidence="3">Muscle</tissue>
    </source>
</reference>
<feature type="region of interest" description="Disordered" evidence="1">
    <location>
        <begin position="13"/>
        <end position="37"/>
    </location>
</feature>
<protein>
    <recommendedName>
        <fullName evidence="2">BTB domain-containing protein</fullName>
    </recommendedName>
</protein>
<dbReference type="SUPFAM" id="SSF54695">
    <property type="entry name" value="POZ domain"/>
    <property type="match status" value="1"/>
</dbReference>
<evidence type="ECO:0000313" key="3">
    <source>
        <dbReference type="EMBL" id="TNM94479.1"/>
    </source>
</evidence>
<dbReference type="CDD" id="cd18349">
    <property type="entry name" value="BTB_POZ_BTBD6"/>
    <property type="match status" value="1"/>
</dbReference>
<proteinExistence type="predicted"/>
<feature type="compositionally biased region" description="Basic and acidic residues" evidence="1">
    <location>
        <begin position="79"/>
        <end position="90"/>
    </location>
</feature>
<dbReference type="GO" id="GO:0005829">
    <property type="term" value="C:cytosol"/>
    <property type="evidence" value="ECO:0007669"/>
    <property type="project" value="TreeGrafter"/>
</dbReference>
<comment type="caution">
    <text evidence="3">The sequence shown here is derived from an EMBL/GenBank/DDBJ whole genome shotgun (WGS) entry which is preliminary data.</text>
</comment>
<dbReference type="EMBL" id="SWLE01000011">
    <property type="protein sequence ID" value="TNM94479.1"/>
    <property type="molecule type" value="Genomic_DNA"/>
</dbReference>
<dbReference type="GO" id="GO:0022008">
    <property type="term" value="P:neurogenesis"/>
    <property type="evidence" value="ECO:0007669"/>
    <property type="project" value="TreeGrafter"/>
</dbReference>
<gene>
    <name evidence="3" type="ORF">fugu_017238</name>
</gene>
<feature type="domain" description="BTB" evidence="2">
    <location>
        <begin position="109"/>
        <end position="179"/>
    </location>
</feature>
<organism evidence="3 4">
    <name type="scientific">Takifugu bimaculatus</name>
    <dbReference type="NCBI Taxonomy" id="433685"/>
    <lineage>
        <taxon>Eukaryota</taxon>
        <taxon>Metazoa</taxon>
        <taxon>Chordata</taxon>
        <taxon>Craniata</taxon>
        <taxon>Vertebrata</taxon>
        <taxon>Euteleostomi</taxon>
        <taxon>Actinopterygii</taxon>
        <taxon>Neopterygii</taxon>
        <taxon>Teleostei</taxon>
        <taxon>Neoteleostei</taxon>
        <taxon>Acanthomorphata</taxon>
        <taxon>Eupercaria</taxon>
        <taxon>Tetraodontiformes</taxon>
        <taxon>Tetradontoidea</taxon>
        <taxon>Tetraodontidae</taxon>
        <taxon>Takifugu</taxon>
    </lineage>
</organism>
<evidence type="ECO:0000313" key="4">
    <source>
        <dbReference type="Proteomes" id="UP000516260"/>
    </source>
</evidence>
<dbReference type="InterPro" id="IPR000210">
    <property type="entry name" value="BTB/POZ_dom"/>
</dbReference>
<dbReference type="FunFam" id="3.30.710.10:FF:000015">
    <property type="entry name" value="BTB/POZ domain-containing protein 3"/>
    <property type="match status" value="1"/>
</dbReference>
<evidence type="ECO:0000259" key="2">
    <source>
        <dbReference type="PROSITE" id="PS50097"/>
    </source>
</evidence>
<keyword evidence="4" id="KW-1185">Reference proteome</keyword>
<accession>A0A4Z2BQY5</accession>
<dbReference type="InterPro" id="IPR011333">
    <property type="entry name" value="SKP1/BTB/POZ_sf"/>
</dbReference>
<sequence>MKLVIRCGHHAVRSPPCWKQDTEPGDDGLLSSSPPASLAAGEVEVKKSFIQLNELEPPTGNHDQYDGREAGGTQQDFSNSEREERDGWKEVQPTLRERNALMFNNEQMSDVHFIVGPPGETQRVPAHKYVLAVGSSVFGAMFYGDLAEGESEIHIPDVQPAAFLILLKYMYSDEIELDADTVLATLYAAKKYIVPALAKACVSFLETSLEAKNACVLLSQSRLFEEPDLTQRCWEVIDTQAELALRSDGFCDIDLHTLRDHPAERIPEHSRGPSLPGGAALGHG</sequence>